<dbReference type="InterPro" id="IPR003593">
    <property type="entry name" value="AAA+_ATPase"/>
</dbReference>
<dbReference type="InterPro" id="IPR047641">
    <property type="entry name" value="ABC_transpr_MalK/UgpC-like"/>
</dbReference>
<keyword evidence="5" id="KW-1278">Translocase</keyword>
<dbReference type="Proteomes" id="UP000030661">
    <property type="component" value="Unassembled WGS sequence"/>
</dbReference>
<dbReference type="PANTHER" id="PTHR43875:SF15">
    <property type="entry name" value="TREHALOSE IMPORT ATP-BINDING PROTEIN SUGC"/>
    <property type="match status" value="1"/>
</dbReference>
<dbReference type="GO" id="GO:0055052">
    <property type="term" value="C:ATP-binding cassette (ABC) transporter complex, substrate-binding subunit-containing"/>
    <property type="evidence" value="ECO:0007669"/>
    <property type="project" value="TreeGrafter"/>
</dbReference>
<dbReference type="Gene3D" id="2.40.50.100">
    <property type="match status" value="1"/>
</dbReference>
<dbReference type="InterPro" id="IPR003439">
    <property type="entry name" value="ABC_transporter-like_ATP-bd"/>
</dbReference>
<keyword evidence="6" id="KW-0472">Membrane</keyword>
<dbReference type="eggNOG" id="COG3842">
    <property type="taxonomic scope" value="Bacteria"/>
</dbReference>
<dbReference type="InterPro" id="IPR008995">
    <property type="entry name" value="Mo/tungstate-bd_C_term_dom"/>
</dbReference>
<keyword evidence="9" id="KW-1185">Reference proteome</keyword>
<dbReference type="GO" id="GO:0140359">
    <property type="term" value="F:ABC-type transporter activity"/>
    <property type="evidence" value="ECO:0007669"/>
    <property type="project" value="UniProtKB-ARBA"/>
</dbReference>
<dbReference type="InterPro" id="IPR027417">
    <property type="entry name" value="P-loop_NTPase"/>
</dbReference>
<keyword evidence="1" id="KW-0813">Transport</keyword>
<protein>
    <submittedName>
        <fullName evidence="8">ABC transporter related</fullName>
    </submittedName>
</protein>
<evidence type="ECO:0000256" key="4">
    <source>
        <dbReference type="ARBA" id="ARBA00022840"/>
    </source>
</evidence>
<reference evidence="8" key="1">
    <citation type="journal article" date="2015" name="PeerJ">
        <title>First genomic representation of candidate bacterial phylum KSB3 points to enhanced environmental sensing as a trigger of wastewater bulking.</title>
        <authorList>
            <person name="Sekiguchi Y."/>
            <person name="Ohashi A."/>
            <person name="Parks D.H."/>
            <person name="Yamauchi T."/>
            <person name="Tyson G.W."/>
            <person name="Hugenholtz P."/>
        </authorList>
    </citation>
    <scope>NUCLEOTIDE SEQUENCE [LARGE SCALE GENOMIC DNA]</scope>
</reference>
<name>A0A081C6A3_VECG1</name>
<sequence length="379" mass="42750">MAEVVLRNVKKIYQSRQKKKKEDVLAVKNLNLTIQDGEFLALLGPSGCGKTTTLRMIVGLESITEGEILIDGKVVNSWNPAQRNVAMAFETYALYTHLTVRENLGLCLKAKNVQPQEIEKQVNHIAEILKITDILNVRPSHLSGGQQQRVSLGRALIRRPSVTMLDEPLSHLDAALRLETRIEIKRIHQRVKGTFIYVTHDQLEALALADRVAVMNFAELQQVGTRKELFEQPANVFVADFVGEPPINLYYQSTLEEQDGELYAVTPQGAYRFQLVPQKRRLLENHQKEKVTLGIRPQHIGLEQKPGYVPLSGKGALFEFLGEYGYLTVHNQGLDLSLLTPADIESHSEQIDIFYDPHKVLLFDSESGENLALNRTKNI</sequence>
<proteinExistence type="predicted"/>
<dbReference type="InterPro" id="IPR012340">
    <property type="entry name" value="NA-bd_OB-fold"/>
</dbReference>
<organism evidence="8">
    <name type="scientific">Vecturithrix granuli</name>
    <dbReference type="NCBI Taxonomy" id="1499967"/>
    <lineage>
        <taxon>Bacteria</taxon>
        <taxon>Candidatus Moduliflexota</taxon>
        <taxon>Candidatus Vecturitrichia</taxon>
        <taxon>Candidatus Vecturitrichales</taxon>
        <taxon>Candidatus Vecturitrichaceae</taxon>
        <taxon>Candidatus Vecturithrix</taxon>
    </lineage>
</organism>
<feature type="domain" description="ABC transporter" evidence="7">
    <location>
        <begin position="4"/>
        <end position="242"/>
    </location>
</feature>
<dbReference type="PROSITE" id="PS00211">
    <property type="entry name" value="ABC_TRANSPORTER_1"/>
    <property type="match status" value="1"/>
</dbReference>
<dbReference type="STRING" id="1499967.U27_07096"/>
<dbReference type="Gene3D" id="2.40.50.140">
    <property type="entry name" value="Nucleic acid-binding proteins"/>
    <property type="match status" value="1"/>
</dbReference>
<evidence type="ECO:0000256" key="1">
    <source>
        <dbReference type="ARBA" id="ARBA00022448"/>
    </source>
</evidence>
<keyword evidence="4" id="KW-0067">ATP-binding</keyword>
<evidence type="ECO:0000259" key="7">
    <source>
        <dbReference type="PROSITE" id="PS50893"/>
    </source>
</evidence>
<gene>
    <name evidence="8" type="ORF">U27_07096</name>
</gene>
<dbReference type="InterPro" id="IPR017871">
    <property type="entry name" value="ABC_transporter-like_CS"/>
</dbReference>
<dbReference type="AlphaFoldDB" id="A0A081C6A3"/>
<dbReference type="GO" id="GO:0005524">
    <property type="term" value="F:ATP binding"/>
    <property type="evidence" value="ECO:0007669"/>
    <property type="project" value="UniProtKB-KW"/>
</dbReference>
<dbReference type="Gene3D" id="3.40.50.300">
    <property type="entry name" value="P-loop containing nucleotide triphosphate hydrolases"/>
    <property type="match status" value="1"/>
</dbReference>
<evidence type="ECO:0000256" key="6">
    <source>
        <dbReference type="ARBA" id="ARBA00023136"/>
    </source>
</evidence>
<dbReference type="PROSITE" id="PS50893">
    <property type="entry name" value="ABC_TRANSPORTER_2"/>
    <property type="match status" value="1"/>
</dbReference>
<evidence type="ECO:0000313" key="8">
    <source>
        <dbReference type="EMBL" id="GAK60108.1"/>
    </source>
</evidence>
<dbReference type="GO" id="GO:0016887">
    <property type="term" value="F:ATP hydrolysis activity"/>
    <property type="evidence" value="ECO:0007669"/>
    <property type="project" value="InterPro"/>
</dbReference>
<dbReference type="HOGENOM" id="CLU_000604_1_1_0"/>
<dbReference type="FunFam" id="3.40.50.300:FF:000042">
    <property type="entry name" value="Maltose/maltodextrin ABC transporter, ATP-binding protein"/>
    <property type="match status" value="1"/>
</dbReference>
<evidence type="ECO:0000256" key="5">
    <source>
        <dbReference type="ARBA" id="ARBA00022967"/>
    </source>
</evidence>
<keyword evidence="2" id="KW-1003">Cell membrane</keyword>
<dbReference type="SUPFAM" id="SSF52540">
    <property type="entry name" value="P-loop containing nucleoside triphosphate hydrolases"/>
    <property type="match status" value="1"/>
</dbReference>
<evidence type="ECO:0000256" key="3">
    <source>
        <dbReference type="ARBA" id="ARBA00022741"/>
    </source>
</evidence>
<dbReference type="SMART" id="SM00382">
    <property type="entry name" value="AAA"/>
    <property type="match status" value="1"/>
</dbReference>
<dbReference type="Pfam" id="PF00005">
    <property type="entry name" value="ABC_tran"/>
    <property type="match status" value="1"/>
</dbReference>
<dbReference type="EMBL" id="DF820471">
    <property type="protein sequence ID" value="GAK60108.1"/>
    <property type="molecule type" value="Genomic_DNA"/>
</dbReference>
<accession>A0A081C6A3</accession>
<dbReference type="SUPFAM" id="SSF50331">
    <property type="entry name" value="MOP-like"/>
    <property type="match status" value="1"/>
</dbReference>
<dbReference type="PANTHER" id="PTHR43875">
    <property type="entry name" value="MALTODEXTRIN IMPORT ATP-BINDING PROTEIN MSMX"/>
    <property type="match status" value="1"/>
</dbReference>
<evidence type="ECO:0000256" key="2">
    <source>
        <dbReference type="ARBA" id="ARBA00022475"/>
    </source>
</evidence>
<keyword evidence="3" id="KW-0547">Nucleotide-binding</keyword>
<evidence type="ECO:0000313" key="9">
    <source>
        <dbReference type="Proteomes" id="UP000030661"/>
    </source>
</evidence>